<keyword evidence="3" id="KW-1133">Transmembrane helix</keyword>
<organism evidence="4 5">
    <name type="scientific">Edaphochlamys debaryana</name>
    <dbReference type="NCBI Taxonomy" id="47281"/>
    <lineage>
        <taxon>Eukaryota</taxon>
        <taxon>Viridiplantae</taxon>
        <taxon>Chlorophyta</taxon>
        <taxon>core chlorophytes</taxon>
        <taxon>Chlorophyceae</taxon>
        <taxon>CS clade</taxon>
        <taxon>Chlamydomonadales</taxon>
        <taxon>Chlamydomonadales incertae sedis</taxon>
        <taxon>Edaphochlamys</taxon>
    </lineage>
</organism>
<protein>
    <recommendedName>
        <fullName evidence="6">Selenoprotein S</fullName>
    </recommendedName>
</protein>
<proteinExistence type="predicted"/>
<feature type="transmembrane region" description="Helical" evidence="3">
    <location>
        <begin position="24"/>
        <end position="42"/>
    </location>
</feature>
<evidence type="ECO:0000256" key="1">
    <source>
        <dbReference type="SAM" id="Coils"/>
    </source>
</evidence>
<feature type="coiled-coil region" evidence="1">
    <location>
        <begin position="76"/>
        <end position="113"/>
    </location>
</feature>
<evidence type="ECO:0000256" key="3">
    <source>
        <dbReference type="SAM" id="Phobius"/>
    </source>
</evidence>
<evidence type="ECO:0000256" key="2">
    <source>
        <dbReference type="SAM" id="MobiDB-lite"/>
    </source>
</evidence>
<evidence type="ECO:0008006" key="6">
    <source>
        <dbReference type="Google" id="ProtNLM"/>
    </source>
</evidence>
<gene>
    <name evidence="4" type="ORF">HYH03_010800</name>
</gene>
<sequence length="158" mass="16879">MTGAAGGAASAAAGSDWLSLLRTYYFLWPALLFLLLVAALLIHRRRRKAKPAAGPGGSQMASEQEMNASIRRARALETMQAEYDRKAKAFAQLQEQRKQLEAEERARLAAAKDLISRGAPDGGLPNPGKSDDFGWSPMMGSGPVGGFKSSRACTKRGG</sequence>
<comment type="caution">
    <text evidence="4">The sequence shown here is derived from an EMBL/GenBank/DDBJ whole genome shotgun (WGS) entry which is preliminary data.</text>
</comment>
<evidence type="ECO:0000313" key="4">
    <source>
        <dbReference type="EMBL" id="KAG2490883.1"/>
    </source>
</evidence>
<keyword evidence="3" id="KW-0812">Transmembrane</keyword>
<feature type="region of interest" description="Disordered" evidence="2">
    <location>
        <begin position="116"/>
        <end position="158"/>
    </location>
</feature>
<dbReference type="OrthoDB" id="546439at2759"/>
<accession>A0A835XXL7</accession>
<keyword evidence="3" id="KW-0472">Membrane</keyword>
<keyword evidence="1" id="KW-0175">Coiled coil</keyword>
<dbReference type="Proteomes" id="UP000612055">
    <property type="component" value="Unassembled WGS sequence"/>
</dbReference>
<name>A0A835XXL7_9CHLO</name>
<evidence type="ECO:0000313" key="5">
    <source>
        <dbReference type="Proteomes" id="UP000612055"/>
    </source>
</evidence>
<dbReference type="AlphaFoldDB" id="A0A835XXL7"/>
<reference evidence="4" key="1">
    <citation type="journal article" date="2020" name="bioRxiv">
        <title>Comparative genomics of Chlamydomonas.</title>
        <authorList>
            <person name="Craig R.J."/>
            <person name="Hasan A.R."/>
            <person name="Ness R.W."/>
            <person name="Keightley P.D."/>
        </authorList>
    </citation>
    <scope>NUCLEOTIDE SEQUENCE</scope>
    <source>
        <strain evidence="4">CCAP 11/70</strain>
    </source>
</reference>
<keyword evidence="5" id="KW-1185">Reference proteome</keyword>
<feature type="region of interest" description="Disordered" evidence="2">
    <location>
        <begin position="50"/>
        <end position="71"/>
    </location>
</feature>
<dbReference type="EMBL" id="JAEHOE010000058">
    <property type="protein sequence ID" value="KAG2490883.1"/>
    <property type="molecule type" value="Genomic_DNA"/>
</dbReference>